<keyword evidence="2" id="KW-1185">Reference proteome</keyword>
<name>A0ACA9S2N8_9GLOM</name>
<comment type="caution">
    <text evidence="1">The sequence shown here is derived from an EMBL/GenBank/DDBJ whole genome shotgun (WGS) entry which is preliminary data.</text>
</comment>
<feature type="non-terminal residue" evidence="1">
    <location>
        <position position="129"/>
    </location>
</feature>
<sequence>MYSTLLRIPDIYKICQIHQFATYLDSVYQDYIRFGFEEDESIILQNCQSFLYTSKANAKVRFVRKVIRSNVYNLFNNFSKLRVMSSIQCLYLNFAKTILSDNQLSFFLSFIDDSPHSFNSSSDSLTYKF</sequence>
<dbReference type="Proteomes" id="UP000789920">
    <property type="component" value="Unassembled WGS sequence"/>
</dbReference>
<accession>A0ACA9S2N8</accession>
<evidence type="ECO:0000313" key="2">
    <source>
        <dbReference type="Proteomes" id="UP000789920"/>
    </source>
</evidence>
<protein>
    <submittedName>
        <fullName evidence="1">6689_t:CDS:1</fullName>
    </submittedName>
</protein>
<organism evidence="1 2">
    <name type="scientific">Racocetra persica</name>
    <dbReference type="NCBI Taxonomy" id="160502"/>
    <lineage>
        <taxon>Eukaryota</taxon>
        <taxon>Fungi</taxon>
        <taxon>Fungi incertae sedis</taxon>
        <taxon>Mucoromycota</taxon>
        <taxon>Glomeromycotina</taxon>
        <taxon>Glomeromycetes</taxon>
        <taxon>Diversisporales</taxon>
        <taxon>Gigasporaceae</taxon>
        <taxon>Racocetra</taxon>
    </lineage>
</organism>
<evidence type="ECO:0000313" key="1">
    <source>
        <dbReference type="EMBL" id="CAG8821148.1"/>
    </source>
</evidence>
<dbReference type="EMBL" id="CAJVQC010084506">
    <property type="protein sequence ID" value="CAG8821148.1"/>
    <property type="molecule type" value="Genomic_DNA"/>
</dbReference>
<gene>
    <name evidence="1" type="ORF">RPERSI_LOCUS25519</name>
</gene>
<reference evidence="1" key="1">
    <citation type="submission" date="2021-06" db="EMBL/GenBank/DDBJ databases">
        <authorList>
            <person name="Kallberg Y."/>
            <person name="Tangrot J."/>
            <person name="Rosling A."/>
        </authorList>
    </citation>
    <scope>NUCLEOTIDE SEQUENCE</scope>
    <source>
        <strain evidence="1">MA461A</strain>
    </source>
</reference>
<proteinExistence type="predicted"/>